<protein>
    <submittedName>
        <fullName evidence="1">Uncharacterized protein</fullName>
    </submittedName>
</protein>
<gene>
    <name evidence="1" type="ORF">P280DRAFT_463497</name>
</gene>
<dbReference type="EMBL" id="MU006825">
    <property type="protein sequence ID" value="KAF2634465.1"/>
    <property type="molecule type" value="Genomic_DNA"/>
</dbReference>
<name>A0A6A6RH81_9PLEO</name>
<dbReference type="Proteomes" id="UP000799753">
    <property type="component" value="Unassembled WGS sequence"/>
</dbReference>
<sequence length="962" mass="98506">MAPFLVRIIYLIITLDIVSQCTLGMYVVRLIAILWSLPVATAAFRPGGTAPYVNTTSATQQLPYRVYNSSSLIKETGYANSTEQGSVEPSASIIQANNTPNSTSTTANSSCTVNVRNAQLEWWYPATYEQVVGTLTTSASNFTNAGGYLTLVPATTTFDVSYTISNELALTETSYYDTEFDVYWTLYDDYTVIPTASATSIVTRNAALPLPSGNIIPVNDYSRYVVDLAPATASVALVANSTSITSATPFVYITAYEVESAVNGSIATETITLDQPSGFEYSITNIESSASATGTVPGNLLQNLPQTSCTPGIIYATVTVLVVLDLSYLHRARAIPLLVHFESTALDFGSDPPVNVQATSQGTPFVVSWDFPNSGLAQTTIADAASRPSAVPQKPEATAGPDGINVGENFPNVLQPTSQTVGTIGTNPVVVAPSSVMVVGSQTLKPGGPAITVDGSLVSLVPSGTAVVVGGTTSPIPINISPPSGPAPPILKIGSLTFTANAATQFFISAGQTLTPGGTAMVDDTVVSLGPSASFVVVGRLTQSLPAASPVLPTARPEIVVGSSTVTANAGGPNNMNGEFPTDGIGNLGPTFVVSGQTLPPGSAITVGGTTLSLAGSGSSIVINGVTSIFSARITSQVTPPLLTIGPDVFFPLGGTGTSYHIGTTVLTPGGKIVVSGSTISLALEATAIIVNNVTSTLSPQLKSLPHLTIGEQVYTAISRSRADTSYVIGSQTLTPGGQITVSSTTISLTPDATAIIINGVTSTLSPQLPTTTTTTTTTSPPILTIDGQTYTPLLSVETSYIIASQSLTLGAQISFLDTTISLARSATTLSSQPIITNPPLLTIGSHTYTAVSGTCTIFVIGGQTLTPGGTIVVDGMTIVLAPGATQVVYGSGGERTTEVLFPAAMTSGGSLATSASAGVGATGQGGDLVATGIKRGAGNRVNVCGMVKWMVVFWIGLGWLD</sequence>
<dbReference type="OrthoDB" id="3642826at2759"/>
<evidence type="ECO:0000313" key="1">
    <source>
        <dbReference type="EMBL" id="KAF2634465.1"/>
    </source>
</evidence>
<keyword evidence="2" id="KW-1185">Reference proteome</keyword>
<dbReference type="AlphaFoldDB" id="A0A6A6RH81"/>
<accession>A0A6A6RH81</accession>
<reference evidence="1" key="1">
    <citation type="journal article" date="2020" name="Stud. Mycol.">
        <title>101 Dothideomycetes genomes: a test case for predicting lifestyles and emergence of pathogens.</title>
        <authorList>
            <person name="Haridas S."/>
            <person name="Albert R."/>
            <person name="Binder M."/>
            <person name="Bloem J."/>
            <person name="Labutti K."/>
            <person name="Salamov A."/>
            <person name="Andreopoulos B."/>
            <person name="Baker S."/>
            <person name="Barry K."/>
            <person name="Bills G."/>
            <person name="Bluhm B."/>
            <person name="Cannon C."/>
            <person name="Castanera R."/>
            <person name="Culley D."/>
            <person name="Daum C."/>
            <person name="Ezra D."/>
            <person name="Gonzalez J."/>
            <person name="Henrissat B."/>
            <person name="Kuo A."/>
            <person name="Liang C."/>
            <person name="Lipzen A."/>
            <person name="Lutzoni F."/>
            <person name="Magnuson J."/>
            <person name="Mondo S."/>
            <person name="Nolan M."/>
            <person name="Ohm R."/>
            <person name="Pangilinan J."/>
            <person name="Park H.-J."/>
            <person name="Ramirez L."/>
            <person name="Alfaro M."/>
            <person name="Sun H."/>
            <person name="Tritt A."/>
            <person name="Yoshinaga Y."/>
            <person name="Zwiers L.-H."/>
            <person name="Turgeon B."/>
            <person name="Goodwin S."/>
            <person name="Spatafora J."/>
            <person name="Crous P."/>
            <person name="Grigoriev I."/>
        </authorList>
    </citation>
    <scope>NUCLEOTIDE SEQUENCE</scope>
    <source>
        <strain evidence="1">CBS 473.64</strain>
    </source>
</reference>
<evidence type="ECO:0000313" key="2">
    <source>
        <dbReference type="Proteomes" id="UP000799753"/>
    </source>
</evidence>
<organism evidence="1 2">
    <name type="scientific">Massarina eburnea CBS 473.64</name>
    <dbReference type="NCBI Taxonomy" id="1395130"/>
    <lineage>
        <taxon>Eukaryota</taxon>
        <taxon>Fungi</taxon>
        <taxon>Dikarya</taxon>
        <taxon>Ascomycota</taxon>
        <taxon>Pezizomycotina</taxon>
        <taxon>Dothideomycetes</taxon>
        <taxon>Pleosporomycetidae</taxon>
        <taxon>Pleosporales</taxon>
        <taxon>Massarineae</taxon>
        <taxon>Massarinaceae</taxon>
        <taxon>Massarina</taxon>
    </lineage>
</organism>
<proteinExistence type="predicted"/>